<evidence type="ECO:0000256" key="6">
    <source>
        <dbReference type="ARBA" id="ARBA00022605"/>
    </source>
</evidence>
<dbReference type="GO" id="GO:0004821">
    <property type="term" value="F:histidine-tRNA ligase activity"/>
    <property type="evidence" value="ECO:0007669"/>
    <property type="project" value="TreeGrafter"/>
</dbReference>
<dbReference type="GO" id="GO:0016757">
    <property type="term" value="F:glycosyltransferase activity"/>
    <property type="evidence" value="ECO:0007669"/>
    <property type="project" value="UniProtKB-KW"/>
</dbReference>
<evidence type="ECO:0000313" key="13">
    <source>
        <dbReference type="Proteomes" id="UP000886750"/>
    </source>
</evidence>
<reference evidence="12" key="2">
    <citation type="submission" date="2021-04" db="EMBL/GenBank/DDBJ databases">
        <authorList>
            <person name="Gilroy R."/>
        </authorList>
    </citation>
    <scope>NUCLEOTIDE SEQUENCE</scope>
    <source>
        <strain evidence="12">1345</strain>
    </source>
</reference>
<feature type="binding site" evidence="10">
    <location>
        <begin position="269"/>
        <end position="270"/>
    </location>
    <ligand>
        <name>L-histidine</name>
        <dbReference type="ChEBI" id="CHEBI:57595"/>
    </ligand>
</feature>
<proteinExistence type="inferred from homology"/>
<comment type="pathway">
    <text evidence="2 9">Amino-acid biosynthesis; L-histidine biosynthesis; L-histidine from 5-phospho-alpha-D-ribose 1-diphosphate: step 1/9.</text>
</comment>
<comment type="subunit">
    <text evidence="9">Heteromultimer composed of HisG and HisZ subunits.</text>
</comment>
<evidence type="ECO:0000256" key="3">
    <source>
        <dbReference type="ARBA" id="ARBA00005539"/>
    </source>
</evidence>
<evidence type="ECO:0000256" key="10">
    <source>
        <dbReference type="PIRSR" id="PIRSR001549-1"/>
    </source>
</evidence>
<evidence type="ECO:0000313" key="12">
    <source>
        <dbReference type="EMBL" id="HIY97425.1"/>
    </source>
</evidence>
<comment type="function">
    <text evidence="8 9">Required for the first step of histidine biosynthesis. May allow the feedback regulation of ATP phosphoribosyltransferase activity by histidine.</text>
</comment>
<dbReference type="Gene3D" id="3.30.930.10">
    <property type="entry name" value="Bira Bifunctional Protein, Domain 2"/>
    <property type="match status" value="1"/>
</dbReference>
<keyword evidence="12" id="KW-0328">Glycosyltransferase</keyword>
<sequence length="327" mass="35077">MQYFKLPSGVRDILPDESEKLDAAEETLRKKFSAAGFRSVRTAGLEYYDTFANIKSSVEQTKMFKMTDKDGSLIVLRPDMTLACARIAATKLRENCAKLCYFSNIYDFSASGNSDREVAQAGVEIFGENGALSDAKAVAFAVDCLKAVGLKDFIVDIGHVGFYKGLLEGSGLSEAAAEEIRGYINAKDAVNTEIALKRHGASDKAQAAILALPSLFGGAEVLTEAEKLTDNALALSSLLHLQRVYAHLKELKADKYVSFDLGTVKSLSYYSGIVFTGLAEGVGAPVLSGGRYDELCAQFGKNLSAVGFAVGLTRVLRALQAGEDTKC</sequence>
<evidence type="ECO:0000256" key="9">
    <source>
        <dbReference type="HAMAP-Rule" id="MF_00125"/>
    </source>
</evidence>
<dbReference type="InterPro" id="IPR041715">
    <property type="entry name" value="HisRS-like_core"/>
</dbReference>
<evidence type="ECO:0000256" key="7">
    <source>
        <dbReference type="ARBA" id="ARBA00023102"/>
    </source>
</evidence>
<dbReference type="PIRSF" id="PIRSF001549">
    <property type="entry name" value="His-tRNA_synth"/>
    <property type="match status" value="1"/>
</dbReference>
<evidence type="ECO:0000256" key="2">
    <source>
        <dbReference type="ARBA" id="ARBA00004667"/>
    </source>
</evidence>
<dbReference type="Pfam" id="PF13393">
    <property type="entry name" value="tRNA-synt_His"/>
    <property type="match status" value="1"/>
</dbReference>
<comment type="caution">
    <text evidence="12">The sequence shown here is derived from an EMBL/GenBank/DDBJ whole genome shotgun (WGS) entry which is preliminary data.</text>
</comment>
<keyword evidence="12" id="KW-0808">Transferase</keyword>
<evidence type="ECO:0000256" key="1">
    <source>
        <dbReference type="ARBA" id="ARBA00004496"/>
    </source>
</evidence>
<dbReference type="GO" id="GO:0000105">
    <property type="term" value="P:L-histidine biosynthetic process"/>
    <property type="evidence" value="ECO:0007669"/>
    <property type="project" value="UniProtKB-UniRule"/>
</dbReference>
<evidence type="ECO:0000256" key="4">
    <source>
        <dbReference type="ARBA" id="ARBA00020397"/>
    </source>
</evidence>
<dbReference type="InterPro" id="IPR004517">
    <property type="entry name" value="HisZ"/>
</dbReference>
<keyword evidence="6 9" id="KW-0028">Amino-acid biosynthesis</keyword>
<dbReference type="Proteomes" id="UP000886750">
    <property type="component" value="Unassembled WGS sequence"/>
</dbReference>
<dbReference type="InterPro" id="IPR045864">
    <property type="entry name" value="aa-tRNA-synth_II/BPL/LPL"/>
</dbReference>
<comment type="similarity">
    <text evidence="3 9">Belongs to the class-II aminoacyl-tRNA synthetase family. HisZ subfamily.</text>
</comment>
<keyword evidence="5 9" id="KW-0963">Cytoplasm</keyword>
<protein>
    <recommendedName>
        <fullName evidence="4 9">ATP phosphoribosyltransferase regulatory subunit</fullName>
    </recommendedName>
</protein>
<dbReference type="HAMAP" id="MF_00125">
    <property type="entry name" value="HisZ"/>
    <property type="match status" value="1"/>
</dbReference>
<organism evidence="12 13">
    <name type="scientific">Candidatus Borkfalkia excrementigallinarum</name>
    <dbReference type="NCBI Taxonomy" id="2838506"/>
    <lineage>
        <taxon>Bacteria</taxon>
        <taxon>Bacillati</taxon>
        <taxon>Bacillota</taxon>
        <taxon>Clostridia</taxon>
        <taxon>Christensenellales</taxon>
        <taxon>Christensenellaceae</taxon>
        <taxon>Candidatus Borkfalkia</taxon>
    </lineage>
</organism>
<dbReference type="PANTHER" id="PTHR43707">
    <property type="entry name" value="HISTIDYL-TRNA SYNTHETASE"/>
    <property type="match status" value="1"/>
</dbReference>
<evidence type="ECO:0000259" key="11">
    <source>
        <dbReference type="Pfam" id="PF13393"/>
    </source>
</evidence>
<reference evidence="12" key="1">
    <citation type="journal article" date="2021" name="PeerJ">
        <title>Extensive microbial diversity within the chicken gut microbiome revealed by metagenomics and culture.</title>
        <authorList>
            <person name="Gilroy R."/>
            <person name="Ravi A."/>
            <person name="Getino M."/>
            <person name="Pursley I."/>
            <person name="Horton D.L."/>
            <person name="Alikhan N.F."/>
            <person name="Baker D."/>
            <person name="Gharbi K."/>
            <person name="Hall N."/>
            <person name="Watson M."/>
            <person name="Adriaenssens E.M."/>
            <person name="Foster-Nyarko E."/>
            <person name="Jarju S."/>
            <person name="Secka A."/>
            <person name="Antonio M."/>
            <person name="Oren A."/>
            <person name="Chaudhuri R.R."/>
            <person name="La Ragione R."/>
            <person name="Hildebrand F."/>
            <person name="Pallen M.J."/>
        </authorList>
    </citation>
    <scope>NUCLEOTIDE SEQUENCE</scope>
    <source>
        <strain evidence="12">1345</strain>
    </source>
</reference>
<comment type="subcellular location">
    <subcellularLocation>
        <location evidence="1 9">Cytoplasm</location>
    </subcellularLocation>
</comment>
<keyword evidence="7 9" id="KW-0368">Histidine biosynthesis</keyword>
<dbReference type="NCBIfam" id="TIGR00443">
    <property type="entry name" value="hisZ_biosyn_reg"/>
    <property type="match status" value="1"/>
</dbReference>
<dbReference type="InterPro" id="IPR004516">
    <property type="entry name" value="HisRS/HisZ"/>
</dbReference>
<feature type="binding site" evidence="10">
    <location>
        <begin position="79"/>
        <end position="81"/>
    </location>
    <ligand>
        <name>L-histidine</name>
        <dbReference type="ChEBI" id="CHEBI:57595"/>
    </ligand>
</feature>
<feature type="domain" description="Class II Histidinyl-tRNA synthetase (HisRS)-like catalytic core" evidence="11">
    <location>
        <begin position="9"/>
        <end position="315"/>
    </location>
</feature>
<dbReference type="CDD" id="cd00773">
    <property type="entry name" value="HisRS-like_core"/>
    <property type="match status" value="1"/>
</dbReference>
<accession>A0A9D2CSQ7</accession>
<dbReference type="AlphaFoldDB" id="A0A9D2CSQ7"/>
<gene>
    <name evidence="9 12" type="primary">hisZ</name>
    <name evidence="12" type="ORF">H9729_07035</name>
</gene>
<evidence type="ECO:0000256" key="5">
    <source>
        <dbReference type="ARBA" id="ARBA00022490"/>
    </source>
</evidence>
<dbReference type="GO" id="GO:0006427">
    <property type="term" value="P:histidyl-tRNA aminoacylation"/>
    <property type="evidence" value="ECO:0007669"/>
    <property type="project" value="TreeGrafter"/>
</dbReference>
<comment type="miscellaneous">
    <text evidence="9">This function is generally fulfilled by the C-terminal part of HisG, which is missing in some bacteria such as this one.</text>
</comment>
<dbReference type="SUPFAM" id="SSF55681">
    <property type="entry name" value="Class II aaRS and biotin synthetases"/>
    <property type="match status" value="1"/>
</dbReference>
<dbReference type="GO" id="GO:0140096">
    <property type="term" value="F:catalytic activity, acting on a protein"/>
    <property type="evidence" value="ECO:0007669"/>
    <property type="project" value="UniProtKB-ARBA"/>
</dbReference>
<name>A0A9D2CSQ7_9FIRM</name>
<feature type="binding site" evidence="10">
    <location>
        <position position="124"/>
    </location>
    <ligand>
        <name>L-histidine</name>
        <dbReference type="ChEBI" id="CHEBI:57595"/>
    </ligand>
</feature>
<dbReference type="PANTHER" id="PTHR43707:SF6">
    <property type="entry name" value="ATP PHOSPHORIBOSYLTRANSFERASE REGULATORY SUBUNIT"/>
    <property type="match status" value="1"/>
</dbReference>
<evidence type="ECO:0000256" key="8">
    <source>
        <dbReference type="ARBA" id="ARBA00025246"/>
    </source>
</evidence>
<dbReference type="GO" id="GO:0005737">
    <property type="term" value="C:cytoplasm"/>
    <property type="evidence" value="ECO:0007669"/>
    <property type="project" value="UniProtKB-SubCell"/>
</dbReference>
<dbReference type="EMBL" id="DXCQ01000065">
    <property type="protein sequence ID" value="HIY97425.1"/>
    <property type="molecule type" value="Genomic_DNA"/>
</dbReference>
<feature type="binding site" evidence="10">
    <location>
        <position position="120"/>
    </location>
    <ligand>
        <name>L-histidine</name>
        <dbReference type="ChEBI" id="CHEBI:57595"/>
    </ligand>
</feature>